<evidence type="ECO:0000259" key="2">
    <source>
        <dbReference type="Pfam" id="PF07589"/>
    </source>
</evidence>
<feature type="domain" description="Ice-binding protein C-terminal" evidence="2">
    <location>
        <begin position="1171"/>
        <end position="1195"/>
    </location>
</feature>
<protein>
    <submittedName>
        <fullName evidence="3">PEP-CTERM sorting domain-containing protein</fullName>
    </submittedName>
</protein>
<dbReference type="InterPro" id="IPR012332">
    <property type="entry name" value="Autotransporter_pectin_lyase_C"/>
</dbReference>
<dbReference type="NCBIfam" id="TIGR02595">
    <property type="entry name" value="PEP_CTERM"/>
    <property type="match status" value="1"/>
</dbReference>
<feature type="signal peptide" evidence="1">
    <location>
        <begin position="1"/>
        <end position="40"/>
    </location>
</feature>
<dbReference type="InterPro" id="IPR013424">
    <property type="entry name" value="Ice-binding_C"/>
</dbReference>
<dbReference type="RefSeq" id="WP_250194473.1">
    <property type="nucleotide sequence ID" value="NZ_CP097635.1"/>
</dbReference>
<organism evidence="3 4">
    <name type="scientific">Aquincola tertiaricarbonis</name>
    <dbReference type="NCBI Taxonomy" id="391953"/>
    <lineage>
        <taxon>Bacteria</taxon>
        <taxon>Pseudomonadati</taxon>
        <taxon>Pseudomonadota</taxon>
        <taxon>Betaproteobacteria</taxon>
        <taxon>Burkholderiales</taxon>
        <taxon>Sphaerotilaceae</taxon>
        <taxon>Aquincola</taxon>
    </lineage>
</organism>
<name>A0ABY4S4Q9_AQUTE</name>
<accession>A0ABY4S4Q9</accession>
<reference evidence="3" key="1">
    <citation type="submission" date="2022-05" db="EMBL/GenBank/DDBJ databases">
        <title>An RpoN-dependent PEP-CTERM gene is involved in floc formation of an Aquincola tertiaricarbonis strain.</title>
        <authorList>
            <person name="Qiu D."/>
            <person name="Xia M."/>
        </authorList>
    </citation>
    <scope>NUCLEOTIDE SEQUENCE</scope>
    <source>
        <strain evidence="3">RN12</strain>
    </source>
</reference>
<proteinExistence type="predicted"/>
<feature type="chain" id="PRO_5046368216" evidence="1">
    <location>
        <begin position="41"/>
        <end position="1199"/>
    </location>
</feature>
<keyword evidence="4" id="KW-1185">Reference proteome</keyword>
<dbReference type="Gene3D" id="2.160.20.20">
    <property type="match status" value="1"/>
</dbReference>
<evidence type="ECO:0000313" key="4">
    <source>
        <dbReference type="Proteomes" id="UP001056201"/>
    </source>
</evidence>
<dbReference type="InterPro" id="IPR011050">
    <property type="entry name" value="Pectin_lyase_fold/virulence"/>
</dbReference>
<dbReference type="EMBL" id="CP097635">
    <property type="protein sequence ID" value="URI06209.1"/>
    <property type="molecule type" value="Genomic_DNA"/>
</dbReference>
<evidence type="ECO:0000256" key="1">
    <source>
        <dbReference type="SAM" id="SignalP"/>
    </source>
</evidence>
<dbReference type="Pfam" id="PF07589">
    <property type="entry name" value="PEP-CTERM"/>
    <property type="match status" value="1"/>
</dbReference>
<keyword evidence="1" id="KW-0732">Signal</keyword>
<sequence>MRADRTVSPTHRSRQRLRRSAIGVAVLNLMALTLTQPVQAMDAYWAGGEGSWTSGAAWVDGLVPDYADRVFIDALVDPAAQSIVWVDGGVAASQVFIGAGDALNIRQGSLTLHGGLVSNDGVLTVQGSPYVGSASLNLAASTTLAGSGSTVLSDPNYSYVYGNGHTLTIAAGHTLRGTGYVGIDGNINVVNQGAVIAEGGVLRLALGGGRSFNNVAGTVTVADGATLSLDSGSLSGGTITGQGEARLTGGGVYRDTQLAGQLQVAAGTNLSLAGTITNTGKLTVQGSPYAGGASLSLAADTTLAGGGSTVLSHQYYSYIYGNGRTLTIGQGHTLRGAGYIGADGNINVVNQGSVVAEGGVLSFFVGNAQTVDNSAGTISVAANGSLRLEGGKLGGGVIHGEAGALLGGSGLYENTRLTGSFQANSNLNLKDSRLEGQLQVLGGGYVGLAGTITSTGTLTVQGLPSVGGAYVTLAGDTTLAGSGSTVLGDQNYSSIYGSGRTLTIGQGHTLRGAGYIGADGNINVVNKGSVVAEGGALSLYLGSTQTVDNSAGTISVAANGSLRLEGGKLGGGVIQGEAGALLGGGGIYENTRLTGSFQANSNLNLKDSRLEGQLQVLGGGSVGLAGTITNTGTLTVQGSPSVGSAYVTLAGDTTLAGGGSTVLGDQNYSSIYGGGRTLTIGQGHTLRGAGYIGADGNINVVNQGAVIAESSVLHLLPGDGRSFNNAAGTVTVADGATLSLDSGSFSGGTITGQGAAQLTGGGIYRDTQLAGPLRVAAGTNLLLAGTIANTGTLTVQGSPYTGSAHVTLAGDTTLAGGGSTVLADQNYSSIYGSGRTLTIGQGHTLRGAGYVGNDSNINVVNKGSVVAEGGRLSVSPGIDRTVNNSTGTITVANNGVFSLESGTLTGGVIHGQGGAELAGGGAYDNTRLTGSLRTASNLNLKDSRLEGQLHVLGGGRLGLAGTITNTGTLTVQGSPYTGGAYVTLAGDTTLAGGGSTVLGDQNYSSIYGNGYALTIGQGHTLRGAGYVGNDGNINVVNQGSLIAEGGRLTLQMQSGQRFDNTAGLIRVDDTGQILLYGDLLLGDASQLVFDVAGVGGQAAWGGLSWYAPASFDGTLRLNFDGYTPTVGQQFSLIQYSGSYSGAFDAALANGYTLSLSYADNLVVATVTGVSPVPEPGTWALWLAGAAALGAVVRRRSRQD</sequence>
<dbReference type="SUPFAM" id="SSF51126">
    <property type="entry name" value="Pectin lyase-like"/>
    <property type="match status" value="1"/>
</dbReference>
<dbReference type="Proteomes" id="UP001056201">
    <property type="component" value="Chromosome 1"/>
</dbReference>
<evidence type="ECO:0000313" key="3">
    <source>
        <dbReference type="EMBL" id="URI06209.1"/>
    </source>
</evidence>
<gene>
    <name evidence="3" type="ORF">MW290_09750</name>
</gene>